<organism evidence="1 2">
    <name type="scientific">Rhizophagus irregularis</name>
    <dbReference type="NCBI Taxonomy" id="588596"/>
    <lineage>
        <taxon>Eukaryota</taxon>
        <taxon>Fungi</taxon>
        <taxon>Fungi incertae sedis</taxon>
        <taxon>Mucoromycota</taxon>
        <taxon>Glomeromycotina</taxon>
        <taxon>Glomeromycetes</taxon>
        <taxon>Glomerales</taxon>
        <taxon>Glomeraceae</taxon>
        <taxon>Rhizophagus</taxon>
    </lineage>
</organism>
<dbReference type="VEuPathDB" id="FungiDB:RhiirFUN_018878"/>
<reference evidence="1 2" key="2">
    <citation type="submission" date="2017-09" db="EMBL/GenBank/DDBJ databases">
        <title>Extensive intraspecific genome diversity in a model arbuscular mycorrhizal fungus.</title>
        <authorList>
            <person name="Chen E.C."/>
            <person name="Morin E."/>
            <person name="Beaudet D."/>
            <person name="Noel J."/>
            <person name="Ndikumana S."/>
            <person name="Charron P."/>
            <person name="St-Onge C."/>
            <person name="Giorgi J."/>
            <person name="Grigoriev I.V."/>
            <person name="Roux C."/>
            <person name="Martin F.M."/>
            <person name="Corradi N."/>
        </authorList>
    </citation>
    <scope>NUCLEOTIDE SEQUENCE [LARGE SCALE GENOMIC DNA]</scope>
    <source>
        <strain evidence="1 2">A5</strain>
    </source>
</reference>
<dbReference type="EMBL" id="LLXJ01000347">
    <property type="protein sequence ID" value="PKC10942.1"/>
    <property type="molecule type" value="Genomic_DNA"/>
</dbReference>
<comment type="caution">
    <text evidence="1">The sequence shown here is derived from an EMBL/GenBank/DDBJ whole genome shotgun (WGS) entry which is preliminary data.</text>
</comment>
<dbReference type="VEuPathDB" id="FungiDB:FUN_019988"/>
<accession>A0A2N0PVT8</accession>
<evidence type="ECO:0000313" key="1">
    <source>
        <dbReference type="EMBL" id="PKC10942.1"/>
    </source>
</evidence>
<dbReference type="VEuPathDB" id="FungiDB:RhiirA1_523093"/>
<gene>
    <name evidence="1" type="ORF">RhiirA5_413712</name>
</gene>
<name>A0A2N0PVT8_9GLOM</name>
<reference evidence="1 2" key="1">
    <citation type="submission" date="2016-04" db="EMBL/GenBank/DDBJ databases">
        <title>Genome analyses suggest a sexual origin of heterokaryosis in a supposedly ancient asexual fungus.</title>
        <authorList>
            <person name="Ropars J."/>
            <person name="Sedzielewska K."/>
            <person name="Noel J."/>
            <person name="Charron P."/>
            <person name="Farinelli L."/>
            <person name="Marton T."/>
            <person name="Kruger M."/>
            <person name="Pelin A."/>
            <person name="Brachmann A."/>
            <person name="Corradi N."/>
        </authorList>
    </citation>
    <scope>NUCLEOTIDE SEQUENCE [LARGE SCALE GENOMIC DNA]</scope>
    <source>
        <strain evidence="1 2">A5</strain>
    </source>
</reference>
<dbReference type="AlphaFoldDB" id="A0A2N0PVT8"/>
<dbReference type="Proteomes" id="UP000232722">
    <property type="component" value="Unassembled WGS sequence"/>
</dbReference>
<protein>
    <submittedName>
        <fullName evidence="1">Uncharacterized protein</fullName>
    </submittedName>
</protein>
<sequence>MKKIPKKLQKAFDEILDNELGQSFRKIHYNLVGISTSYKQTQGEFTEVPCHYTICSPERYFALWENVKLGSSIEIIESQGTAGTLSAVVSDKHLEWIDLDDLKQSFGRIASEDEAYREISEKMCHVIDGHRQNSALARYERGMRSNFYSKAHQKNFGIDATFCIFANKRFPPIVTMLVKEYSKTLLIQEMNEMHQQCYPTVWFDLQLVFAFEYGGFEPGDSGANLLWLKKEKLLVSFMWHG</sequence>
<proteinExistence type="predicted"/>
<evidence type="ECO:0000313" key="2">
    <source>
        <dbReference type="Proteomes" id="UP000232722"/>
    </source>
</evidence>